<dbReference type="Gene3D" id="3.30.300.30">
    <property type="match status" value="1"/>
</dbReference>
<gene>
    <name evidence="6" type="ORF">BC739_003508</name>
</gene>
<evidence type="ECO:0000313" key="7">
    <source>
        <dbReference type="Proteomes" id="UP000517916"/>
    </source>
</evidence>
<dbReference type="InterPro" id="IPR042099">
    <property type="entry name" value="ANL_N_sf"/>
</dbReference>
<protein>
    <submittedName>
        <fullName evidence="6">Nonribosomal peptide synthetase MxcG</fullName>
    </submittedName>
</protein>
<proteinExistence type="predicted"/>
<dbReference type="SUPFAM" id="SSF52777">
    <property type="entry name" value="CoA-dependent acyltransferases"/>
    <property type="match status" value="2"/>
</dbReference>
<dbReference type="PANTHER" id="PTHR44845:SF6">
    <property type="entry name" value="BETA-ALANINE-ACTIVATING ENZYME"/>
    <property type="match status" value="1"/>
</dbReference>
<accession>A0ABR6BHE7</accession>
<dbReference type="EMBL" id="JACJID010000002">
    <property type="protein sequence ID" value="MBA8926309.1"/>
    <property type="molecule type" value="Genomic_DNA"/>
</dbReference>
<dbReference type="Gene3D" id="3.30.559.30">
    <property type="entry name" value="Nonribosomal peptide synthetase, condensation domain"/>
    <property type="match status" value="1"/>
</dbReference>
<dbReference type="InterPro" id="IPR001242">
    <property type="entry name" value="Condensation_dom"/>
</dbReference>
<dbReference type="InterPro" id="IPR000873">
    <property type="entry name" value="AMP-dep_synth/lig_dom"/>
</dbReference>
<dbReference type="Pfam" id="PF00550">
    <property type="entry name" value="PP-binding"/>
    <property type="match status" value="1"/>
</dbReference>
<evidence type="ECO:0000259" key="5">
    <source>
        <dbReference type="PROSITE" id="PS50075"/>
    </source>
</evidence>
<dbReference type="Proteomes" id="UP000517916">
    <property type="component" value="Unassembled WGS sequence"/>
</dbReference>
<dbReference type="RefSeq" id="WP_182837710.1">
    <property type="nucleotide sequence ID" value="NZ_BAAABQ010000009.1"/>
</dbReference>
<dbReference type="PANTHER" id="PTHR44845">
    <property type="entry name" value="CARRIER DOMAIN-CONTAINING PROTEIN"/>
    <property type="match status" value="1"/>
</dbReference>
<dbReference type="Gene3D" id="3.40.50.720">
    <property type="entry name" value="NAD(P)-binding Rossmann-like Domain"/>
    <property type="match status" value="1"/>
</dbReference>
<dbReference type="Pfam" id="PF00668">
    <property type="entry name" value="Condensation"/>
    <property type="match status" value="1"/>
</dbReference>
<dbReference type="SUPFAM" id="SSF51735">
    <property type="entry name" value="NAD(P)-binding Rossmann-fold domains"/>
    <property type="match status" value="1"/>
</dbReference>
<dbReference type="SMART" id="SM00823">
    <property type="entry name" value="PKS_PP"/>
    <property type="match status" value="1"/>
</dbReference>
<dbReference type="InterPro" id="IPR045851">
    <property type="entry name" value="AMP-bd_C_sf"/>
</dbReference>
<dbReference type="Pfam" id="PF13193">
    <property type="entry name" value="AMP-binding_C"/>
    <property type="match status" value="1"/>
</dbReference>
<dbReference type="InterPro" id="IPR009081">
    <property type="entry name" value="PP-bd_ACP"/>
</dbReference>
<dbReference type="Pfam" id="PF00501">
    <property type="entry name" value="AMP-binding"/>
    <property type="match status" value="2"/>
</dbReference>
<name>A0ABR6BHE7_9PSEU</name>
<dbReference type="InterPro" id="IPR020806">
    <property type="entry name" value="PKS_PP-bd"/>
</dbReference>
<dbReference type="SUPFAM" id="SSF47336">
    <property type="entry name" value="ACP-like"/>
    <property type="match status" value="1"/>
</dbReference>
<evidence type="ECO:0000313" key="6">
    <source>
        <dbReference type="EMBL" id="MBA8926309.1"/>
    </source>
</evidence>
<feature type="domain" description="Carrier" evidence="5">
    <location>
        <begin position="864"/>
        <end position="940"/>
    </location>
</feature>
<dbReference type="PROSITE" id="PS50075">
    <property type="entry name" value="CARRIER"/>
    <property type="match status" value="1"/>
</dbReference>
<keyword evidence="2" id="KW-0596">Phosphopantetheine</keyword>
<dbReference type="CDD" id="cd05930">
    <property type="entry name" value="A_NRPS"/>
    <property type="match status" value="1"/>
</dbReference>
<reference evidence="6 7" key="1">
    <citation type="submission" date="2020-08" db="EMBL/GenBank/DDBJ databases">
        <title>Genomic Encyclopedia of Archaeal and Bacterial Type Strains, Phase II (KMG-II): from individual species to whole genera.</title>
        <authorList>
            <person name="Goeker M."/>
        </authorList>
    </citation>
    <scope>NUCLEOTIDE SEQUENCE [LARGE SCALE GENOMIC DNA]</scope>
    <source>
        <strain evidence="6 7">DSM 43850</strain>
    </source>
</reference>
<evidence type="ECO:0000256" key="2">
    <source>
        <dbReference type="ARBA" id="ARBA00022450"/>
    </source>
</evidence>
<organism evidence="6 7">
    <name type="scientific">Kutzneria viridogrisea</name>
    <dbReference type="NCBI Taxonomy" id="47990"/>
    <lineage>
        <taxon>Bacteria</taxon>
        <taxon>Bacillati</taxon>
        <taxon>Actinomycetota</taxon>
        <taxon>Actinomycetes</taxon>
        <taxon>Pseudonocardiales</taxon>
        <taxon>Pseudonocardiaceae</taxon>
        <taxon>Kutzneria</taxon>
    </lineage>
</organism>
<dbReference type="Pfam" id="PF07993">
    <property type="entry name" value="NAD_binding_4"/>
    <property type="match status" value="1"/>
</dbReference>
<keyword evidence="7" id="KW-1185">Reference proteome</keyword>
<dbReference type="InterPro" id="IPR025110">
    <property type="entry name" value="AMP-bd_C"/>
</dbReference>
<evidence type="ECO:0000256" key="1">
    <source>
        <dbReference type="ARBA" id="ARBA00001957"/>
    </source>
</evidence>
<evidence type="ECO:0000256" key="3">
    <source>
        <dbReference type="ARBA" id="ARBA00022553"/>
    </source>
</evidence>
<keyword evidence="3" id="KW-0597">Phosphoprotein</keyword>
<comment type="caution">
    <text evidence="6">The sequence shown here is derived from an EMBL/GenBank/DDBJ whole genome shotgun (WGS) entry which is preliminary data.</text>
</comment>
<dbReference type="Gene3D" id="1.10.1200.10">
    <property type="entry name" value="ACP-like"/>
    <property type="match status" value="1"/>
</dbReference>
<dbReference type="Gene3D" id="3.30.559.10">
    <property type="entry name" value="Chloramphenicol acetyltransferase-like domain"/>
    <property type="match status" value="1"/>
</dbReference>
<comment type="cofactor">
    <cofactor evidence="1">
        <name>pantetheine 4'-phosphate</name>
        <dbReference type="ChEBI" id="CHEBI:47942"/>
    </cofactor>
</comment>
<dbReference type="InterPro" id="IPR013120">
    <property type="entry name" value="FAR_NAD-bd"/>
</dbReference>
<dbReference type="SUPFAM" id="SSF56801">
    <property type="entry name" value="Acetyl-CoA synthetase-like"/>
    <property type="match status" value="1"/>
</dbReference>
<dbReference type="InterPro" id="IPR036291">
    <property type="entry name" value="NAD(P)-bd_dom_sf"/>
</dbReference>
<dbReference type="Gene3D" id="3.40.50.12780">
    <property type="entry name" value="N-terminal domain of ligase-like"/>
    <property type="match status" value="1"/>
</dbReference>
<dbReference type="InterPro" id="IPR036736">
    <property type="entry name" value="ACP-like_sf"/>
</dbReference>
<evidence type="ECO:0000256" key="4">
    <source>
        <dbReference type="ARBA" id="ARBA00022598"/>
    </source>
</evidence>
<dbReference type="InterPro" id="IPR023213">
    <property type="entry name" value="CAT-like_dom_sf"/>
</dbReference>
<sequence length="1267" mass="135672">MPRAFTAAQQGIWTAQQLDPESPAFNTGEYADIAGPVDTEVFIRALRTVVGEVEALHGEIGAVPVFDMSLQEAESWMDADMLRLHERDFGHALFRIGADRVLWYHRVHHLVLDGYGVSLVARRVAEVYTALVRGEDVAPARFGTLRAVLDEESAYERSEQLAVDRAFWVERSTPAVSLSEGTGLPARYFHRHWAHLSDVDTLRSVAKELGVTWPELVFAVVAAYLAGRTGAGEVVLGMPVMGRIGSASLRVPCTVLNAVPLRVRVDPGDGLAVLAGRVAAELRAVRPHLRYRYELLRRDVGLLGGRRRLFGPVVNVMPFDYGLRFDGRRATVRNLSAGPVEDLSINVYDRADGSGLLLAFDANPSRYTEEELRGHASGVLDLLSRALDGPEAPLLAAPEVLDGDPLPQVTPVLDLIAAHRHGVAIESATGDIGYPELVSRAGQVAAGLIASGVGRGSIVGVRMERGVDAIVAILGVLSAGAAYLPIDPHGPQERTALVLADASPAVVITELAPGAEEAFVRAEPEDPAYVIHTSGSTGIPNGVVVSHRALDSFVAAATERYGITSSDKVVQFAALHFDASVEEIFLTLCAGGTLVLREGTDIPELLGLCAERAVTVLDLPTAYWHELAYALSMGTVKLPETVRTVVLGGEAVLAERVERWHAAVGPSVRLINTYGPTEATVVATTADLTGPETPIGRPLAGVRASVVNGELVLSGPTVASGYLGRPELTAARFGRDGYRTGDLVRLDADGQLHHVGRADDQFKISGHRVDPGEVESALCGHPAVRQAAVVGQELPCGARRLVAHVVADHPRPTVGELRAHLAAHLPAAVVPGIVVFTASLPTTSTGKIDRAALRLEQTGTAVDGALTERERELLAVWREVLGREDLSTTDDFFESGGQSLQTIQVANRAGVEVGLVFQYPTVAELAAHLAGGGRGFVPGSVTLEPDVLPGTERADRVLLTGATGFVGRHLLADLVARTESEIICLVRDPATICTNDRVRAVRADLAAPRLGLNDSLWREFTGRRSVIYHNGAAVNALRGYDSLRAVNVESTRSLLRMAAELHYVSTLAVTPPHCPEAFVAAHDGLRSGYQQSKWASERLAQLAAERGFPVTVYRLGRVVGETLNTADPLWRLLIAGIQLGRLPRLPLTELWIPVEQVARTIVHLSVSGRTGVVNLDGVRVDLAALPGWIRDYGYPVTEVPLDQWLREFTGDETERALFSAWAELPAAGGGAAQGDRTIVHRNLDHCVRLGLLSPPGTKPVLPATSHE</sequence>
<keyword evidence="4" id="KW-0436">Ligase</keyword>